<proteinExistence type="inferred from homology"/>
<keyword evidence="11 14" id="KW-0460">Magnesium</keyword>
<dbReference type="InterPro" id="IPR000422">
    <property type="entry name" value="DHBP_synthase_RibB"/>
</dbReference>
<name>A0A2V4UQ15_9GAMM</name>
<sequence length="231" mass="25333">MNINTIPEIIEDIKAGKMVILMDDEDRENEGDLVMAASLAKPEDINFMITHARGLVCLTLTSERCKKLNLPLMCKDNKAPYSTNFTVSIDAAKGVSTGISTADRAQTIRTAVSQDVTSEDVVTPGHIFPLMAKEGGVLERAGHTEAGCDLARLAGLEPAAAIVEIINADGEMARRNDLVKFADTHNLKIGTIDELIKYIEHQEGTKNTANNFEETLTYDYYDSDERTVELI</sequence>
<comment type="function">
    <text evidence="3 14 15">Catalyzes the conversion of D-ribulose 5-phosphate to formate and 3,4-dihydroxy-2-butanone 4-phosphate.</text>
</comment>
<comment type="subunit">
    <text evidence="14 15">Homodimer.</text>
</comment>
<dbReference type="GO" id="GO:0005829">
    <property type="term" value="C:cytosol"/>
    <property type="evidence" value="ECO:0007669"/>
    <property type="project" value="TreeGrafter"/>
</dbReference>
<organism evidence="16 17">
    <name type="scientific">Psychrobacter fozii</name>
    <dbReference type="NCBI Taxonomy" id="198480"/>
    <lineage>
        <taxon>Bacteria</taxon>
        <taxon>Pseudomonadati</taxon>
        <taxon>Pseudomonadota</taxon>
        <taxon>Gammaproteobacteria</taxon>
        <taxon>Moraxellales</taxon>
        <taxon>Moraxellaceae</taxon>
        <taxon>Psychrobacter</taxon>
    </lineage>
</organism>
<comment type="catalytic activity">
    <reaction evidence="1 14 15">
        <text>D-ribulose 5-phosphate = (2S)-2-hydroxy-3-oxobutyl phosphate + formate + H(+)</text>
        <dbReference type="Rhea" id="RHEA:18457"/>
        <dbReference type="ChEBI" id="CHEBI:15378"/>
        <dbReference type="ChEBI" id="CHEBI:15740"/>
        <dbReference type="ChEBI" id="CHEBI:58121"/>
        <dbReference type="ChEBI" id="CHEBI:58830"/>
        <dbReference type="EC" id="4.1.99.12"/>
    </reaction>
</comment>
<dbReference type="EC" id="4.1.99.12" evidence="7 14"/>
<keyword evidence="9 14" id="KW-0686">Riboflavin biosynthesis</keyword>
<comment type="caution">
    <text evidence="16">The sequence shown here is derived from an EMBL/GenBank/DDBJ whole genome shotgun (WGS) entry which is preliminary data.</text>
</comment>
<comment type="similarity">
    <text evidence="6">In the C-terminal section; belongs to the GTP cyclohydrolase II family.</text>
</comment>
<dbReference type="PANTHER" id="PTHR21327:SF34">
    <property type="entry name" value="3,4-DIHYDROXY-2-BUTANONE 4-PHOSPHATE SYNTHASE"/>
    <property type="match status" value="1"/>
</dbReference>
<dbReference type="Pfam" id="PF00926">
    <property type="entry name" value="DHBP_synthase"/>
    <property type="match status" value="1"/>
</dbReference>
<comment type="cofactor">
    <cofactor evidence="14 15">
        <name>Mg(2+)</name>
        <dbReference type="ChEBI" id="CHEBI:18420"/>
    </cofactor>
    <cofactor evidence="14 15">
        <name>Mn(2+)</name>
        <dbReference type="ChEBI" id="CHEBI:29035"/>
    </cofactor>
    <text evidence="14 15">Binds 2 divalent metal cations per subunit. Magnesium or manganese.</text>
</comment>
<keyword evidence="10 14" id="KW-0479">Metal-binding</keyword>
<evidence type="ECO:0000256" key="14">
    <source>
        <dbReference type="HAMAP-Rule" id="MF_00180"/>
    </source>
</evidence>
<feature type="binding site" evidence="14">
    <location>
        <position position="32"/>
    </location>
    <ligand>
        <name>D-ribulose 5-phosphate</name>
        <dbReference type="ChEBI" id="CHEBI:58121"/>
    </ligand>
</feature>
<dbReference type="HAMAP" id="MF_00180">
    <property type="entry name" value="RibB"/>
    <property type="match status" value="1"/>
</dbReference>
<dbReference type="GO" id="GO:0000287">
    <property type="term" value="F:magnesium ion binding"/>
    <property type="evidence" value="ECO:0007669"/>
    <property type="project" value="UniProtKB-UniRule"/>
</dbReference>
<dbReference type="Proteomes" id="UP000247746">
    <property type="component" value="Unassembled WGS sequence"/>
</dbReference>
<evidence type="ECO:0000256" key="3">
    <source>
        <dbReference type="ARBA" id="ARBA00002284"/>
    </source>
</evidence>
<dbReference type="InterPro" id="IPR017945">
    <property type="entry name" value="DHBP_synth_RibB-like_a/b_dom"/>
</dbReference>
<dbReference type="EMBL" id="QJSU01000006">
    <property type="protein sequence ID" value="PYE38636.1"/>
    <property type="molecule type" value="Genomic_DNA"/>
</dbReference>
<evidence type="ECO:0000256" key="12">
    <source>
        <dbReference type="ARBA" id="ARBA00023211"/>
    </source>
</evidence>
<evidence type="ECO:0000256" key="10">
    <source>
        <dbReference type="ARBA" id="ARBA00022723"/>
    </source>
</evidence>
<evidence type="ECO:0000313" key="16">
    <source>
        <dbReference type="EMBL" id="PYE38636.1"/>
    </source>
</evidence>
<evidence type="ECO:0000256" key="1">
    <source>
        <dbReference type="ARBA" id="ARBA00000141"/>
    </source>
</evidence>
<dbReference type="SUPFAM" id="SSF55821">
    <property type="entry name" value="YrdC/RibB"/>
    <property type="match status" value="1"/>
</dbReference>
<dbReference type="Gene3D" id="3.90.870.10">
    <property type="entry name" value="DHBP synthase"/>
    <property type="match status" value="1"/>
</dbReference>
<dbReference type="GO" id="GO:0003935">
    <property type="term" value="F:GTP cyclohydrolase II activity"/>
    <property type="evidence" value="ECO:0007669"/>
    <property type="project" value="TreeGrafter"/>
</dbReference>
<dbReference type="GO" id="GO:0009231">
    <property type="term" value="P:riboflavin biosynthetic process"/>
    <property type="evidence" value="ECO:0007669"/>
    <property type="project" value="UniProtKB-UniRule"/>
</dbReference>
<feature type="site" description="Essential for catalytic activity" evidence="14">
    <location>
        <position position="126"/>
    </location>
</feature>
<evidence type="ECO:0000256" key="7">
    <source>
        <dbReference type="ARBA" id="ARBA00012153"/>
    </source>
</evidence>
<feature type="binding site" evidence="14">
    <location>
        <begin position="140"/>
        <end position="144"/>
    </location>
    <ligand>
        <name>D-ribulose 5-phosphate</name>
        <dbReference type="ChEBI" id="CHEBI:58121"/>
    </ligand>
</feature>
<dbReference type="AlphaFoldDB" id="A0A2V4UQ15"/>
<comment type="similarity">
    <text evidence="14 15">Belongs to the DHBP synthase family.</text>
</comment>
<evidence type="ECO:0000256" key="8">
    <source>
        <dbReference type="ARBA" id="ARBA00018836"/>
    </source>
</evidence>
<keyword evidence="17" id="KW-1185">Reference proteome</keyword>
<evidence type="ECO:0000256" key="9">
    <source>
        <dbReference type="ARBA" id="ARBA00022619"/>
    </source>
</evidence>
<evidence type="ECO:0000313" key="17">
    <source>
        <dbReference type="Proteomes" id="UP000247746"/>
    </source>
</evidence>
<reference evidence="16 17" key="1">
    <citation type="submission" date="2018-06" db="EMBL/GenBank/DDBJ databases">
        <title>Genomic Encyclopedia of Type Strains, Phase III (KMG-III): the genomes of soil and plant-associated and newly described type strains.</title>
        <authorList>
            <person name="Whitman W."/>
        </authorList>
    </citation>
    <scope>NUCLEOTIDE SEQUENCE [LARGE SCALE GENOMIC DNA]</scope>
    <source>
        <strain evidence="16 17">CECT 5889</strain>
    </source>
</reference>
<evidence type="ECO:0000256" key="11">
    <source>
        <dbReference type="ARBA" id="ARBA00022842"/>
    </source>
</evidence>
<evidence type="ECO:0000256" key="2">
    <source>
        <dbReference type="ARBA" id="ARBA00001936"/>
    </source>
</evidence>
<keyword evidence="12 14" id="KW-0464">Manganese</keyword>
<accession>A0A2V4UQ15</accession>
<protein>
    <recommendedName>
        <fullName evidence="8 14">3,4-dihydroxy-2-butanone 4-phosphate synthase</fullName>
        <shortName evidence="14 15">DHBP synthase</shortName>
        <ecNumber evidence="7 14">4.1.99.12</ecNumber>
    </recommendedName>
</protein>
<feature type="binding site" evidence="14">
    <location>
        <position position="28"/>
    </location>
    <ligand>
        <name>Mg(2+)</name>
        <dbReference type="ChEBI" id="CHEBI:18420"/>
        <label>1</label>
    </ligand>
</feature>
<comment type="similarity">
    <text evidence="5">In the N-terminal section; belongs to the DHBP synthase family.</text>
</comment>
<dbReference type="UniPathway" id="UPA00275">
    <property type="reaction ID" value="UER00399"/>
</dbReference>
<comment type="cofactor">
    <cofactor evidence="2">
        <name>Mn(2+)</name>
        <dbReference type="ChEBI" id="CHEBI:29035"/>
    </cofactor>
</comment>
<evidence type="ECO:0000256" key="4">
    <source>
        <dbReference type="ARBA" id="ARBA00004904"/>
    </source>
</evidence>
<feature type="binding site" evidence="14">
    <location>
        <begin position="27"/>
        <end position="28"/>
    </location>
    <ligand>
        <name>D-ribulose 5-phosphate</name>
        <dbReference type="ChEBI" id="CHEBI:58121"/>
    </ligand>
</feature>
<evidence type="ECO:0000256" key="13">
    <source>
        <dbReference type="ARBA" id="ARBA00023239"/>
    </source>
</evidence>
<dbReference type="GO" id="GO:0030145">
    <property type="term" value="F:manganese ion binding"/>
    <property type="evidence" value="ECO:0007669"/>
    <property type="project" value="UniProtKB-UniRule"/>
</dbReference>
<dbReference type="PANTHER" id="PTHR21327">
    <property type="entry name" value="GTP CYCLOHYDROLASE II-RELATED"/>
    <property type="match status" value="1"/>
</dbReference>
<dbReference type="OrthoDB" id="9793111at2"/>
<dbReference type="NCBIfam" id="TIGR00506">
    <property type="entry name" value="ribB"/>
    <property type="match status" value="1"/>
</dbReference>
<feature type="binding site" evidence="14">
    <location>
        <position position="143"/>
    </location>
    <ligand>
        <name>Mg(2+)</name>
        <dbReference type="ChEBI" id="CHEBI:18420"/>
        <label>2</label>
    </ligand>
</feature>
<evidence type="ECO:0000256" key="6">
    <source>
        <dbReference type="ARBA" id="ARBA00008976"/>
    </source>
</evidence>
<gene>
    <name evidence="14" type="primary">ribB</name>
    <name evidence="16" type="ORF">DFP82_10640</name>
</gene>
<feature type="site" description="Essential for catalytic activity" evidence="14">
    <location>
        <position position="164"/>
    </location>
</feature>
<evidence type="ECO:0000256" key="15">
    <source>
        <dbReference type="RuleBase" id="RU003843"/>
    </source>
</evidence>
<keyword evidence="13 14" id="KW-0456">Lyase</keyword>
<feature type="binding site" evidence="14">
    <location>
        <position position="28"/>
    </location>
    <ligand>
        <name>Mg(2+)</name>
        <dbReference type="ChEBI" id="CHEBI:18420"/>
        <label>2</label>
    </ligand>
</feature>
<dbReference type="GO" id="GO:0008686">
    <property type="term" value="F:3,4-dihydroxy-2-butanone-4-phosphate synthase activity"/>
    <property type="evidence" value="ECO:0007669"/>
    <property type="project" value="UniProtKB-UniRule"/>
</dbReference>
<evidence type="ECO:0000256" key="5">
    <source>
        <dbReference type="ARBA" id="ARBA00005520"/>
    </source>
</evidence>
<dbReference type="FunFam" id="3.90.870.10:FF:000001">
    <property type="entry name" value="Riboflavin biosynthesis protein RibBA"/>
    <property type="match status" value="1"/>
</dbReference>
<comment type="pathway">
    <text evidence="4 14 15">Cofactor biosynthesis; riboflavin biosynthesis; 2-hydroxy-3-oxobutyl phosphate from D-ribulose 5-phosphate: step 1/1.</text>
</comment>